<feature type="domain" description="Sulfatase N-terminal" evidence="2">
    <location>
        <begin position="32"/>
        <end position="382"/>
    </location>
</feature>
<dbReference type="PANTHER" id="PTHR43751:SF2">
    <property type="entry name" value="SULFATASE N-TERMINAL DOMAIN-CONTAINING PROTEIN"/>
    <property type="match status" value="1"/>
</dbReference>
<gene>
    <name evidence="3" type="ordered locus">Bind_1946</name>
</gene>
<feature type="chain" id="PRO_5002778921" evidence="1">
    <location>
        <begin position="28"/>
        <end position="546"/>
    </location>
</feature>
<dbReference type="HOGENOM" id="CLU_006332_10_0_5"/>
<reference evidence="4" key="1">
    <citation type="submission" date="2008-03" db="EMBL/GenBank/DDBJ databases">
        <title>Complete sequence of chromosome of Beijerinckia indica subsp. indica ATCC 9039.</title>
        <authorList>
            <consortium name="US DOE Joint Genome Institute"/>
            <person name="Copeland A."/>
            <person name="Lucas S."/>
            <person name="Lapidus A."/>
            <person name="Glavina del Rio T."/>
            <person name="Dalin E."/>
            <person name="Tice H."/>
            <person name="Bruce D."/>
            <person name="Goodwin L."/>
            <person name="Pitluck S."/>
            <person name="LaButti K."/>
            <person name="Schmutz J."/>
            <person name="Larimer F."/>
            <person name="Land M."/>
            <person name="Hauser L."/>
            <person name="Kyrpides N."/>
            <person name="Mikhailova N."/>
            <person name="Dunfield P.F."/>
            <person name="Dedysh S.N."/>
            <person name="Liesack W."/>
            <person name="Saw J.H."/>
            <person name="Alam M."/>
            <person name="Chen Y."/>
            <person name="Murrell J.C."/>
            <person name="Richardson P."/>
        </authorList>
    </citation>
    <scope>NUCLEOTIDE SEQUENCE [LARGE SCALE GENOMIC DNA]</scope>
    <source>
        <strain evidence="4">ATCC 9039 / DSM 1715 / NCIMB 8712</strain>
    </source>
</reference>
<evidence type="ECO:0000313" key="3">
    <source>
        <dbReference type="EMBL" id="ACB95569.1"/>
    </source>
</evidence>
<evidence type="ECO:0000256" key="1">
    <source>
        <dbReference type="SAM" id="SignalP"/>
    </source>
</evidence>
<dbReference type="InterPro" id="IPR000917">
    <property type="entry name" value="Sulfatase_N"/>
</dbReference>
<dbReference type="Gene3D" id="3.30.1120.10">
    <property type="match status" value="1"/>
</dbReference>
<organism evidence="3 4">
    <name type="scientific">Beijerinckia indica subsp. indica (strain ATCC 9039 / DSM 1715 / NCIMB 8712)</name>
    <dbReference type="NCBI Taxonomy" id="395963"/>
    <lineage>
        <taxon>Bacteria</taxon>
        <taxon>Pseudomonadati</taxon>
        <taxon>Pseudomonadota</taxon>
        <taxon>Alphaproteobacteria</taxon>
        <taxon>Hyphomicrobiales</taxon>
        <taxon>Beijerinckiaceae</taxon>
        <taxon>Beijerinckia</taxon>
    </lineage>
</organism>
<dbReference type="EMBL" id="CP001016">
    <property type="protein sequence ID" value="ACB95569.1"/>
    <property type="molecule type" value="Genomic_DNA"/>
</dbReference>
<dbReference type="InterPro" id="IPR052701">
    <property type="entry name" value="GAG_Ulvan_Degrading_Sulfatases"/>
</dbReference>
<name>B2IEH1_BEII9</name>
<dbReference type="Proteomes" id="UP000001695">
    <property type="component" value="Chromosome"/>
</dbReference>
<keyword evidence="1" id="KW-0732">Signal</keyword>
<evidence type="ECO:0000259" key="2">
    <source>
        <dbReference type="Pfam" id="PF00884"/>
    </source>
</evidence>
<sequence>MEMIRTLWLSLVALVSVTMAVTTPASAQPQKPNILFIMGDDIGWFNIGAYHQGLMYSTTPNLDKLATEGMRFTDYYAEPSCTAGRANFITGELPIRTGLTTVGQAGATVGIPDEAPTIATALKAMGYVTGQFGKNHLGDLNRYLPTVHGFDEYFGYLYHLDAMEDPFWHSYPPALKDQVGPRNLIHSFATTTDDPTEQPRWGKIGKQRIEDAGPLPPHPIQGIKYNMETVDEDILDYSVKFIDKAKQDGKPFFMWVNPTRAHVLSHLSPKYAAKLTGDNEWYLEEGVMAQLDDVVGGLLAKLKAEGLEDNTIVVFTTDNGAENFTWPDGGNTPFAAGKGTIMEGGMRVPMIIRWPGHIPAGKVENGLMSGLDFFPTFAAIAGNPNIKEELQKGKQLGDTTYKVHLDGYNQLDFLTGKGPSNRKEIFYFAEGTLGAVRLGDWKYRMIDQPDGWIGGTVHLDMPVLSNLRLDPFERMQYPKGNMGSYFFFPDFYVHEFWRFVFLQQKVGEYAQTFIDFPPMQRGASFNLEAVKAEIAERVRAMKGKLE</sequence>
<accession>B2IEH1</accession>
<keyword evidence="4" id="KW-1185">Reference proteome</keyword>
<dbReference type="Gene3D" id="3.40.720.10">
    <property type="entry name" value="Alkaline Phosphatase, subunit A"/>
    <property type="match status" value="1"/>
</dbReference>
<dbReference type="AlphaFoldDB" id="B2IEH1"/>
<dbReference type="eggNOG" id="COG3119">
    <property type="taxonomic scope" value="Bacteria"/>
</dbReference>
<protein>
    <submittedName>
        <fullName evidence="3">Sulfatase</fullName>
    </submittedName>
</protein>
<dbReference type="PANTHER" id="PTHR43751">
    <property type="entry name" value="SULFATASE"/>
    <property type="match status" value="1"/>
</dbReference>
<dbReference type="Pfam" id="PF00884">
    <property type="entry name" value="Sulfatase"/>
    <property type="match status" value="1"/>
</dbReference>
<dbReference type="STRING" id="395963.Bind_1946"/>
<evidence type="ECO:0000313" key="4">
    <source>
        <dbReference type="Proteomes" id="UP000001695"/>
    </source>
</evidence>
<dbReference type="SUPFAM" id="SSF53649">
    <property type="entry name" value="Alkaline phosphatase-like"/>
    <property type="match status" value="1"/>
</dbReference>
<dbReference type="KEGG" id="bid:Bind_1946"/>
<reference evidence="3 4" key="2">
    <citation type="journal article" date="2010" name="J. Bacteriol.">
        <title>Complete genome sequence of Beijerinckia indica subsp. indica.</title>
        <authorList>
            <person name="Tamas I."/>
            <person name="Dedysh S.N."/>
            <person name="Liesack W."/>
            <person name="Stott M.B."/>
            <person name="Alam M."/>
            <person name="Murrell J.C."/>
            <person name="Dunfield P.F."/>
        </authorList>
    </citation>
    <scope>NUCLEOTIDE SEQUENCE [LARGE SCALE GENOMIC DNA]</scope>
    <source>
        <strain evidence="4">ATCC 9039 / DSM 1715 / NCIMB 8712</strain>
    </source>
</reference>
<dbReference type="CDD" id="cd16142">
    <property type="entry name" value="ARS_like"/>
    <property type="match status" value="1"/>
</dbReference>
<dbReference type="RefSeq" id="WP_012384926.1">
    <property type="nucleotide sequence ID" value="NC_010581.1"/>
</dbReference>
<feature type="signal peptide" evidence="1">
    <location>
        <begin position="1"/>
        <end position="27"/>
    </location>
</feature>
<proteinExistence type="predicted"/>
<dbReference type="InterPro" id="IPR017850">
    <property type="entry name" value="Alkaline_phosphatase_core_sf"/>
</dbReference>